<evidence type="ECO:0000313" key="6">
    <source>
        <dbReference type="EMBL" id="BCJ28731.1"/>
    </source>
</evidence>
<dbReference type="EC" id="3.1.1.-" evidence="3"/>
<dbReference type="AlphaFoldDB" id="A0A810L2V1"/>
<dbReference type="GO" id="GO:0016787">
    <property type="term" value="F:hydrolase activity"/>
    <property type="evidence" value="ECO:0007669"/>
    <property type="project" value="UniProtKB-KW"/>
</dbReference>
<organism evidence="6 7">
    <name type="scientific">Actinocatenispora sera</name>
    <dbReference type="NCBI Taxonomy" id="390989"/>
    <lineage>
        <taxon>Bacteria</taxon>
        <taxon>Bacillati</taxon>
        <taxon>Actinomycetota</taxon>
        <taxon>Actinomycetes</taxon>
        <taxon>Micromonosporales</taxon>
        <taxon>Micromonosporaceae</taxon>
        <taxon>Actinocatenispora</taxon>
    </lineage>
</organism>
<name>A0A810L2V1_9ACTN</name>
<dbReference type="InterPro" id="IPR029058">
    <property type="entry name" value="AB_hydrolase_fold"/>
</dbReference>
<dbReference type="OrthoDB" id="3199405at2"/>
<gene>
    <name evidence="6" type="ORF">Asera_28390</name>
</gene>
<dbReference type="SUPFAM" id="SSF53474">
    <property type="entry name" value="alpha/beta-Hydrolases"/>
    <property type="match status" value="1"/>
</dbReference>
<dbReference type="Proteomes" id="UP000680750">
    <property type="component" value="Chromosome"/>
</dbReference>
<dbReference type="Gene3D" id="3.40.50.1820">
    <property type="entry name" value="alpha/beta hydrolase"/>
    <property type="match status" value="1"/>
</dbReference>
<reference evidence="6" key="1">
    <citation type="submission" date="2020-08" db="EMBL/GenBank/DDBJ databases">
        <title>Whole genome shotgun sequence of Actinocatenispora sera NBRC 101916.</title>
        <authorList>
            <person name="Komaki H."/>
            <person name="Tamura T."/>
        </authorList>
    </citation>
    <scope>NUCLEOTIDE SEQUENCE</scope>
    <source>
        <strain evidence="6">NBRC 101916</strain>
    </source>
</reference>
<accession>A0A810L2V1</accession>
<dbReference type="EMBL" id="AP023354">
    <property type="protein sequence ID" value="BCJ28731.1"/>
    <property type="molecule type" value="Genomic_DNA"/>
</dbReference>
<feature type="compositionally biased region" description="Polar residues" evidence="4">
    <location>
        <begin position="94"/>
        <end position="106"/>
    </location>
</feature>
<proteinExistence type="inferred from homology"/>
<protein>
    <recommendedName>
        <fullName evidence="3">Carboxylic ester hydrolase</fullName>
        <ecNumber evidence="3">3.1.1.-</ecNumber>
    </recommendedName>
</protein>
<feature type="region of interest" description="Disordered" evidence="4">
    <location>
        <begin position="94"/>
        <end position="115"/>
    </location>
</feature>
<comment type="similarity">
    <text evidence="1 3">Belongs to the type-B carboxylesterase/lipase family.</text>
</comment>
<dbReference type="InterPro" id="IPR050309">
    <property type="entry name" value="Type-B_Carboxylest/Lipase"/>
</dbReference>
<dbReference type="KEGG" id="aser:Asera_28390"/>
<dbReference type="Pfam" id="PF00135">
    <property type="entry name" value="COesterase"/>
    <property type="match status" value="1"/>
</dbReference>
<dbReference type="InterPro" id="IPR019826">
    <property type="entry name" value="Carboxylesterase_B_AS"/>
</dbReference>
<evidence type="ECO:0000313" key="7">
    <source>
        <dbReference type="Proteomes" id="UP000680750"/>
    </source>
</evidence>
<evidence type="ECO:0000256" key="3">
    <source>
        <dbReference type="RuleBase" id="RU361235"/>
    </source>
</evidence>
<dbReference type="InterPro" id="IPR002018">
    <property type="entry name" value="CarbesteraseB"/>
</dbReference>
<dbReference type="RefSeq" id="WP_030448578.1">
    <property type="nucleotide sequence ID" value="NZ_AP023354.1"/>
</dbReference>
<feature type="domain" description="Carboxylesterase type B" evidence="5">
    <location>
        <begin position="52"/>
        <end position="546"/>
    </location>
</feature>
<dbReference type="PROSITE" id="PS00122">
    <property type="entry name" value="CARBOXYLESTERASE_B_1"/>
    <property type="match status" value="1"/>
</dbReference>
<keyword evidence="2 3" id="KW-0378">Hydrolase</keyword>
<dbReference type="PANTHER" id="PTHR11559">
    <property type="entry name" value="CARBOXYLESTERASE"/>
    <property type="match status" value="1"/>
</dbReference>
<evidence type="ECO:0000256" key="2">
    <source>
        <dbReference type="ARBA" id="ARBA00022801"/>
    </source>
</evidence>
<evidence type="ECO:0000256" key="4">
    <source>
        <dbReference type="SAM" id="MobiDB-lite"/>
    </source>
</evidence>
<keyword evidence="7" id="KW-1185">Reference proteome</keyword>
<evidence type="ECO:0000256" key="1">
    <source>
        <dbReference type="ARBA" id="ARBA00005964"/>
    </source>
</evidence>
<evidence type="ECO:0000259" key="5">
    <source>
        <dbReference type="Pfam" id="PF00135"/>
    </source>
</evidence>
<sequence>MAELSGNRRRWRLGTSIAAAGIAAVTALALVVPALWTRAQHGAAAPSCTSGTTVNTADGPVCGTSADGVTSYQGIPYAAPPVGALRWRPPQPHQPWSKTLPATQPAKSCPEPSVAGADTSEDCLYLKIEKPADAKPGEKLPVMYEFHGGGFLGENRTDQGENLVRTGRVVYVYVGYRLGVLGFLAHAALGEHSGDYGLQDQQAGLRWVQRNITHFGGDPQNVTVFGESAGGASVCDQVASPTAKGLFQKGISVSGFYNYQNNTIWSKADCKSTYYTESQAQRTGAQFAAKLGCGHGDVAACLRKVPAQTLVDKGGQFVDPTAGGTIGPIVNGTTLTMPPAKAFATGHVNHVSLITDVGRDEFNGGIYENQPGLHTVVADTPAQYRQLTTEQFGRLAPAVRRLYPLSRYSSPFIAYRAIMADSASVCPLLDANDELARHIPLYADLDEDADNPAHEITGPVGAVHSGTNLLVHYPPGKLDANQAALQDQLLAEWTSFARTGNPAAAHSPAWRRYDRQHQQVLSLRPAGASVLIPAQQLRDQHHCAFWSRTTHY</sequence>